<dbReference type="EMBL" id="JAGFNK010000110">
    <property type="protein sequence ID" value="KAI9507857.1"/>
    <property type="molecule type" value="Genomic_DNA"/>
</dbReference>
<gene>
    <name evidence="1" type="ORF">F5148DRAFT_1149464</name>
</gene>
<accession>A0ACC0UAH6</accession>
<evidence type="ECO:0000313" key="2">
    <source>
        <dbReference type="Proteomes" id="UP001207468"/>
    </source>
</evidence>
<protein>
    <submittedName>
        <fullName evidence="1">Uncharacterized protein</fullName>
    </submittedName>
</protein>
<proteinExistence type="predicted"/>
<reference evidence="1" key="1">
    <citation type="submission" date="2021-03" db="EMBL/GenBank/DDBJ databases">
        <title>Evolutionary priming and transition to the ectomycorrhizal habit in an iconic lineage of mushroom-forming fungi: is preadaptation a requirement?</title>
        <authorList>
            <consortium name="DOE Joint Genome Institute"/>
            <person name="Looney B.P."/>
            <person name="Miyauchi S."/>
            <person name="Morin E."/>
            <person name="Drula E."/>
            <person name="Courty P.E."/>
            <person name="Chicoki N."/>
            <person name="Fauchery L."/>
            <person name="Kohler A."/>
            <person name="Kuo A."/>
            <person name="LaButti K."/>
            <person name="Pangilinan J."/>
            <person name="Lipzen A."/>
            <person name="Riley R."/>
            <person name="Andreopoulos W."/>
            <person name="He G."/>
            <person name="Johnson J."/>
            <person name="Barry K.W."/>
            <person name="Grigoriev I.V."/>
            <person name="Nagy L."/>
            <person name="Hibbett D."/>
            <person name="Henrissat B."/>
            <person name="Matheny P.B."/>
            <person name="Labbe J."/>
            <person name="Martin A.F."/>
        </authorList>
    </citation>
    <scope>NUCLEOTIDE SEQUENCE</scope>
    <source>
        <strain evidence="1">BPL698</strain>
    </source>
</reference>
<name>A0ACC0UAH6_9AGAM</name>
<organism evidence="1 2">
    <name type="scientific">Russula earlei</name>
    <dbReference type="NCBI Taxonomy" id="71964"/>
    <lineage>
        <taxon>Eukaryota</taxon>
        <taxon>Fungi</taxon>
        <taxon>Dikarya</taxon>
        <taxon>Basidiomycota</taxon>
        <taxon>Agaricomycotina</taxon>
        <taxon>Agaricomycetes</taxon>
        <taxon>Russulales</taxon>
        <taxon>Russulaceae</taxon>
        <taxon>Russula</taxon>
    </lineage>
</organism>
<evidence type="ECO:0000313" key="1">
    <source>
        <dbReference type="EMBL" id="KAI9507857.1"/>
    </source>
</evidence>
<dbReference type="Proteomes" id="UP001207468">
    <property type="component" value="Unassembled WGS sequence"/>
</dbReference>
<comment type="caution">
    <text evidence="1">The sequence shown here is derived from an EMBL/GenBank/DDBJ whole genome shotgun (WGS) entry which is preliminary data.</text>
</comment>
<keyword evidence="2" id="KW-1185">Reference proteome</keyword>
<sequence>MNQMDEDSQFNEDIRARSKGMTISFKYIFMENFGGLVKIVLPLWPLALVFSFLAFSMSNQGLFRQSPHAMKGGLQKICPGSFRSARRTTKALRVSSPLGAKSTTISTCRIKLNHASPESLCLNRDDTHLVYPSRLQRI</sequence>